<name>A0A3N4LF41_9PEZI</name>
<protein>
    <submittedName>
        <fullName evidence="1">Uncharacterized protein</fullName>
    </submittedName>
</protein>
<accession>A0A3N4LF41</accession>
<dbReference type="EMBL" id="ML121559">
    <property type="protein sequence ID" value="RPB21507.1"/>
    <property type="molecule type" value="Genomic_DNA"/>
</dbReference>
<evidence type="ECO:0000313" key="1">
    <source>
        <dbReference type="EMBL" id="RPB21507.1"/>
    </source>
</evidence>
<organism evidence="1 2">
    <name type="scientific">Terfezia boudieri ATCC MYA-4762</name>
    <dbReference type="NCBI Taxonomy" id="1051890"/>
    <lineage>
        <taxon>Eukaryota</taxon>
        <taxon>Fungi</taxon>
        <taxon>Dikarya</taxon>
        <taxon>Ascomycota</taxon>
        <taxon>Pezizomycotina</taxon>
        <taxon>Pezizomycetes</taxon>
        <taxon>Pezizales</taxon>
        <taxon>Pezizaceae</taxon>
        <taxon>Terfezia</taxon>
    </lineage>
</organism>
<dbReference type="InParanoid" id="A0A3N4LF41"/>
<dbReference type="AlphaFoldDB" id="A0A3N4LF41"/>
<keyword evidence="2" id="KW-1185">Reference proteome</keyword>
<gene>
    <name evidence="1" type="ORF">L211DRAFT_439288</name>
</gene>
<sequence length="163" mass="18006">MPKHPNKLHGDWYHEDVTCRYLPLGVCFHDVQGGANGNASDAGEVVGPEVGYCTALRCVCCCCASDIKVEEIIEGLCHFEPHPCPQPATATDTGRPQPAPRAGFITTQHVGFYIFLSYNSSTHLVLTPYHSISLHITPYTHRDFSPIHRSSEVPLPLIQRLLL</sequence>
<dbReference type="Proteomes" id="UP000267821">
    <property type="component" value="Unassembled WGS sequence"/>
</dbReference>
<proteinExistence type="predicted"/>
<evidence type="ECO:0000313" key="2">
    <source>
        <dbReference type="Proteomes" id="UP000267821"/>
    </source>
</evidence>
<reference evidence="1 2" key="1">
    <citation type="journal article" date="2018" name="Nat. Ecol. Evol.">
        <title>Pezizomycetes genomes reveal the molecular basis of ectomycorrhizal truffle lifestyle.</title>
        <authorList>
            <person name="Murat C."/>
            <person name="Payen T."/>
            <person name="Noel B."/>
            <person name="Kuo A."/>
            <person name="Morin E."/>
            <person name="Chen J."/>
            <person name="Kohler A."/>
            <person name="Krizsan K."/>
            <person name="Balestrini R."/>
            <person name="Da Silva C."/>
            <person name="Montanini B."/>
            <person name="Hainaut M."/>
            <person name="Levati E."/>
            <person name="Barry K.W."/>
            <person name="Belfiori B."/>
            <person name="Cichocki N."/>
            <person name="Clum A."/>
            <person name="Dockter R.B."/>
            <person name="Fauchery L."/>
            <person name="Guy J."/>
            <person name="Iotti M."/>
            <person name="Le Tacon F."/>
            <person name="Lindquist E.A."/>
            <person name="Lipzen A."/>
            <person name="Malagnac F."/>
            <person name="Mello A."/>
            <person name="Molinier V."/>
            <person name="Miyauchi S."/>
            <person name="Poulain J."/>
            <person name="Riccioni C."/>
            <person name="Rubini A."/>
            <person name="Sitrit Y."/>
            <person name="Splivallo R."/>
            <person name="Traeger S."/>
            <person name="Wang M."/>
            <person name="Zifcakova L."/>
            <person name="Wipf D."/>
            <person name="Zambonelli A."/>
            <person name="Paolocci F."/>
            <person name="Nowrousian M."/>
            <person name="Ottonello S."/>
            <person name="Baldrian P."/>
            <person name="Spatafora J.W."/>
            <person name="Henrissat B."/>
            <person name="Nagy L.G."/>
            <person name="Aury J.M."/>
            <person name="Wincker P."/>
            <person name="Grigoriev I.V."/>
            <person name="Bonfante P."/>
            <person name="Martin F.M."/>
        </authorList>
    </citation>
    <scope>NUCLEOTIDE SEQUENCE [LARGE SCALE GENOMIC DNA]</scope>
    <source>
        <strain evidence="1 2">ATCC MYA-4762</strain>
    </source>
</reference>